<protein>
    <submittedName>
        <fullName evidence="2">Uncharacterized protein</fullName>
    </submittedName>
</protein>
<feature type="region of interest" description="Disordered" evidence="1">
    <location>
        <begin position="114"/>
        <end position="143"/>
    </location>
</feature>
<accession>A0ABQ5G873</accession>
<evidence type="ECO:0000256" key="1">
    <source>
        <dbReference type="SAM" id="MobiDB-lite"/>
    </source>
</evidence>
<gene>
    <name evidence="2" type="ORF">Tco_1030574</name>
</gene>
<feature type="compositionally biased region" description="Basic residues" evidence="1">
    <location>
        <begin position="118"/>
        <end position="130"/>
    </location>
</feature>
<reference evidence="2" key="2">
    <citation type="submission" date="2022-01" db="EMBL/GenBank/DDBJ databases">
        <authorList>
            <person name="Yamashiro T."/>
            <person name="Shiraishi A."/>
            <person name="Satake H."/>
            <person name="Nakayama K."/>
        </authorList>
    </citation>
    <scope>NUCLEOTIDE SEQUENCE</scope>
</reference>
<dbReference type="Proteomes" id="UP001151760">
    <property type="component" value="Unassembled WGS sequence"/>
</dbReference>
<comment type="caution">
    <text evidence="2">The sequence shown here is derived from an EMBL/GenBank/DDBJ whole genome shotgun (WGS) entry which is preliminary data.</text>
</comment>
<sequence length="264" mass="28758">MVQTIVGDELPSPSAHLHAKLSCGTFFTIFLWLRPSLTCVPTWNPIAGHLSMRPSSSIYKRSTLARSACSYKKGIGIPDSDGAYDLESIRLSRPSHMFWRSIVICGNCVSGNDPRNRASGRPKNKTKPWQKARSYADKDPDGELATRGVPVADPYFFLVLILLTAFILKPEDKALYEEMLRLQGLGSNTETGVVIHVDEIMAIVRGGKQRGHIPGVGSEDKFSQMLNQLCQAEIGGGSGSGGRGDDEQGDDEDDGEDGEDEDDS</sequence>
<feature type="compositionally biased region" description="Acidic residues" evidence="1">
    <location>
        <begin position="247"/>
        <end position="264"/>
    </location>
</feature>
<name>A0ABQ5G873_9ASTR</name>
<evidence type="ECO:0000313" key="2">
    <source>
        <dbReference type="EMBL" id="GJT71288.1"/>
    </source>
</evidence>
<reference evidence="2" key="1">
    <citation type="journal article" date="2022" name="Int. J. Mol. Sci.">
        <title>Draft Genome of Tanacetum Coccineum: Genomic Comparison of Closely Related Tanacetum-Family Plants.</title>
        <authorList>
            <person name="Yamashiro T."/>
            <person name="Shiraishi A."/>
            <person name="Nakayama K."/>
            <person name="Satake H."/>
        </authorList>
    </citation>
    <scope>NUCLEOTIDE SEQUENCE</scope>
</reference>
<organism evidence="2 3">
    <name type="scientific">Tanacetum coccineum</name>
    <dbReference type="NCBI Taxonomy" id="301880"/>
    <lineage>
        <taxon>Eukaryota</taxon>
        <taxon>Viridiplantae</taxon>
        <taxon>Streptophyta</taxon>
        <taxon>Embryophyta</taxon>
        <taxon>Tracheophyta</taxon>
        <taxon>Spermatophyta</taxon>
        <taxon>Magnoliopsida</taxon>
        <taxon>eudicotyledons</taxon>
        <taxon>Gunneridae</taxon>
        <taxon>Pentapetalae</taxon>
        <taxon>asterids</taxon>
        <taxon>campanulids</taxon>
        <taxon>Asterales</taxon>
        <taxon>Asteraceae</taxon>
        <taxon>Asteroideae</taxon>
        <taxon>Anthemideae</taxon>
        <taxon>Anthemidinae</taxon>
        <taxon>Tanacetum</taxon>
    </lineage>
</organism>
<proteinExistence type="predicted"/>
<keyword evidence="3" id="KW-1185">Reference proteome</keyword>
<dbReference type="EMBL" id="BQNB010018155">
    <property type="protein sequence ID" value="GJT71288.1"/>
    <property type="molecule type" value="Genomic_DNA"/>
</dbReference>
<evidence type="ECO:0000313" key="3">
    <source>
        <dbReference type="Proteomes" id="UP001151760"/>
    </source>
</evidence>
<feature type="region of interest" description="Disordered" evidence="1">
    <location>
        <begin position="232"/>
        <end position="264"/>
    </location>
</feature>